<feature type="binding site" evidence="5">
    <location>
        <position position="219"/>
    </location>
    <ligand>
        <name>Fe cation</name>
        <dbReference type="ChEBI" id="CHEBI:24875"/>
        <note>catalytic</note>
    </ligand>
</feature>
<keyword evidence="4 5" id="KW-0408">Iron</keyword>
<evidence type="ECO:0000256" key="1">
    <source>
        <dbReference type="ARBA" id="ARBA00022723"/>
    </source>
</evidence>
<dbReference type="GO" id="GO:0035515">
    <property type="term" value="F:oxidative RNA demethylase activity"/>
    <property type="evidence" value="ECO:0007669"/>
    <property type="project" value="TreeGrafter"/>
</dbReference>
<dbReference type="Proteomes" id="UP000275408">
    <property type="component" value="Unassembled WGS sequence"/>
</dbReference>
<name>A0A3M6UVB8_POCDA</name>
<feature type="region of interest" description="Disordered" evidence="6">
    <location>
        <begin position="1"/>
        <end position="20"/>
    </location>
</feature>
<dbReference type="Gene3D" id="2.60.120.590">
    <property type="entry name" value="Alpha-ketoglutarate-dependent dioxygenase AlkB-like"/>
    <property type="match status" value="1"/>
</dbReference>
<keyword evidence="2" id="KW-0223">Dioxygenase</keyword>
<dbReference type="EMBL" id="RCHS01000646">
    <property type="protein sequence ID" value="RMX57570.1"/>
    <property type="molecule type" value="Genomic_DNA"/>
</dbReference>
<feature type="domain" description="Fe2OG dioxygenase" evidence="7">
    <location>
        <begin position="201"/>
        <end position="343"/>
    </location>
</feature>
<dbReference type="GO" id="GO:0035513">
    <property type="term" value="P:oxidative RNA demethylation"/>
    <property type="evidence" value="ECO:0007669"/>
    <property type="project" value="TreeGrafter"/>
</dbReference>
<dbReference type="SUPFAM" id="SSF51197">
    <property type="entry name" value="Clavaminate synthase-like"/>
    <property type="match status" value="1"/>
</dbReference>
<organism evidence="8 9">
    <name type="scientific">Pocillopora damicornis</name>
    <name type="common">Cauliflower coral</name>
    <name type="synonym">Millepora damicornis</name>
    <dbReference type="NCBI Taxonomy" id="46731"/>
    <lineage>
        <taxon>Eukaryota</taxon>
        <taxon>Metazoa</taxon>
        <taxon>Cnidaria</taxon>
        <taxon>Anthozoa</taxon>
        <taxon>Hexacorallia</taxon>
        <taxon>Scleractinia</taxon>
        <taxon>Astrocoeniina</taxon>
        <taxon>Pocilloporidae</taxon>
        <taxon>Pocillopora</taxon>
    </lineage>
</organism>
<protein>
    <recommendedName>
        <fullName evidence="7">Fe2OG dioxygenase domain-containing protein</fullName>
    </recommendedName>
</protein>
<dbReference type="OrthoDB" id="6614653at2759"/>
<feature type="binding site" evidence="5">
    <location>
        <position position="275"/>
    </location>
    <ligand>
        <name>Fe cation</name>
        <dbReference type="ChEBI" id="CHEBI:24875"/>
        <note>catalytic</note>
    </ligand>
</feature>
<dbReference type="InterPro" id="IPR027450">
    <property type="entry name" value="AlkB-like"/>
</dbReference>
<dbReference type="PANTHER" id="PTHR16557">
    <property type="entry name" value="ALKYLATED DNA REPAIR PROTEIN ALKB-RELATED"/>
    <property type="match status" value="1"/>
</dbReference>
<comment type="caution">
    <text evidence="8">The sequence shown here is derived from an EMBL/GenBank/DDBJ whole genome shotgun (WGS) entry which is preliminary data.</text>
</comment>
<comment type="cofactor">
    <cofactor evidence="5">
        <name>Fe(2+)</name>
        <dbReference type="ChEBI" id="CHEBI:29033"/>
    </cofactor>
    <text evidence="5">Binds 1 Fe(2+) ion per subunit.</text>
</comment>
<feature type="binding site" evidence="5">
    <location>
        <position position="221"/>
    </location>
    <ligand>
        <name>Fe cation</name>
        <dbReference type="ChEBI" id="CHEBI:24875"/>
        <note>catalytic</note>
    </ligand>
</feature>
<dbReference type="InterPro" id="IPR005123">
    <property type="entry name" value="Oxoglu/Fe-dep_dioxygenase_dom"/>
</dbReference>
<dbReference type="AlphaFoldDB" id="A0A3M6UVB8"/>
<keyword evidence="3" id="KW-0560">Oxidoreductase</keyword>
<evidence type="ECO:0000256" key="4">
    <source>
        <dbReference type="ARBA" id="ARBA00023004"/>
    </source>
</evidence>
<dbReference type="GO" id="GO:0008198">
    <property type="term" value="F:ferrous iron binding"/>
    <property type="evidence" value="ECO:0007669"/>
    <property type="project" value="TreeGrafter"/>
</dbReference>
<evidence type="ECO:0000313" key="8">
    <source>
        <dbReference type="EMBL" id="RMX57570.1"/>
    </source>
</evidence>
<dbReference type="GO" id="GO:0005634">
    <property type="term" value="C:nucleus"/>
    <property type="evidence" value="ECO:0007669"/>
    <property type="project" value="TreeGrafter"/>
</dbReference>
<reference evidence="8 9" key="1">
    <citation type="journal article" date="2018" name="Sci. Rep.">
        <title>Comparative analysis of the Pocillopora damicornis genome highlights role of immune system in coral evolution.</title>
        <authorList>
            <person name="Cunning R."/>
            <person name="Bay R.A."/>
            <person name="Gillette P."/>
            <person name="Baker A.C."/>
            <person name="Traylor-Knowles N."/>
        </authorList>
    </citation>
    <scope>NUCLEOTIDE SEQUENCE [LARGE SCALE GENOMIC DNA]</scope>
    <source>
        <strain evidence="8">RSMAS</strain>
        <tissue evidence="8">Whole animal</tissue>
    </source>
</reference>
<evidence type="ECO:0000313" key="9">
    <source>
        <dbReference type="Proteomes" id="UP000275408"/>
    </source>
</evidence>
<dbReference type="PROSITE" id="PS51471">
    <property type="entry name" value="FE2OG_OXY"/>
    <property type="match status" value="1"/>
</dbReference>
<evidence type="ECO:0000256" key="5">
    <source>
        <dbReference type="PIRSR" id="PIRSR604574-2"/>
    </source>
</evidence>
<dbReference type="GO" id="GO:0005737">
    <property type="term" value="C:cytoplasm"/>
    <property type="evidence" value="ECO:0007669"/>
    <property type="project" value="TreeGrafter"/>
</dbReference>
<dbReference type="InterPro" id="IPR004574">
    <property type="entry name" value="Alkb"/>
</dbReference>
<keyword evidence="1 5" id="KW-0479">Metal-binding</keyword>
<evidence type="ECO:0000256" key="6">
    <source>
        <dbReference type="SAM" id="MobiDB-lite"/>
    </source>
</evidence>
<proteinExistence type="predicted"/>
<evidence type="ECO:0000259" key="7">
    <source>
        <dbReference type="PROSITE" id="PS51471"/>
    </source>
</evidence>
<dbReference type="STRING" id="46731.A0A3M6UVB8"/>
<dbReference type="Pfam" id="PF13532">
    <property type="entry name" value="2OG-FeII_Oxy_2"/>
    <property type="match status" value="1"/>
</dbReference>
<dbReference type="InterPro" id="IPR037151">
    <property type="entry name" value="AlkB-like_sf"/>
</dbReference>
<keyword evidence="9" id="KW-1185">Reference proteome</keyword>
<dbReference type="PANTHER" id="PTHR16557:SF2">
    <property type="entry name" value="NUCLEIC ACID DIOXYGENASE ALKBH1"/>
    <property type="match status" value="1"/>
</dbReference>
<evidence type="ECO:0000256" key="2">
    <source>
        <dbReference type="ARBA" id="ARBA00022964"/>
    </source>
</evidence>
<evidence type="ECO:0000256" key="3">
    <source>
        <dbReference type="ARBA" id="ARBA00023002"/>
    </source>
</evidence>
<sequence length="424" mass="48524">MADAPADITSDESCHQKSPNGRVDYVREEYKRYKRKKPPPDLSEVIDFRDPSTFRDRIEKFQLQTQGKCDKSDSNFGLRCVKEWQTYELKSCSGFIFIVNPFLHGAQRYWTRRCIKDFPRKPNVCNLDAHMTLDTRETVWRLSQRNNENNNLMDKLRWVHLGYHFDYNVVNYKPERYHNFPSDLAGLTKHIASAVGYPDYSPEAGIVNYYPLGGSMGGHTDHYESDLSWPLISLSFGQTAIFLIGGATRDVRPVALYVRSGDIIIMSGKSRTAFHAVPRIIKVGKENEPPCCLKWEDGLFSRDVTSRNPDESGVLDESSVIPGATNKDITKTSCLNRTQRIEKPLFQKFGDDKIIRGLEEVGIDERGHSETDEGCRCDQPNFLAKSTETLALEEWREFEIYLSKTRINVNVRQVHESGKTVSSS</sequence>
<gene>
    <name evidence="8" type="ORF">pdam_00005742</name>
</gene>
<accession>A0A3M6UVB8</accession>
<dbReference type="GO" id="GO:0035516">
    <property type="term" value="F:broad specificity oxidative DNA demethylase activity"/>
    <property type="evidence" value="ECO:0007669"/>
    <property type="project" value="TreeGrafter"/>
</dbReference>